<gene>
    <name evidence="3" type="ORF">G4Y79_02140</name>
</gene>
<dbReference type="Pfam" id="PF06202">
    <property type="entry name" value="GDE_C"/>
    <property type="match status" value="1"/>
</dbReference>
<dbReference type="PANTHER" id="PTHR10569">
    <property type="entry name" value="GLYCOGEN DEBRANCHING ENZYME"/>
    <property type="match status" value="1"/>
</dbReference>
<dbReference type="KEGG" id="pmet:G4Y79_02140"/>
<dbReference type="PANTHER" id="PTHR10569:SF2">
    <property type="entry name" value="GLYCOGEN DEBRANCHING ENZYME"/>
    <property type="match status" value="1"/>
</dbReference>
<feature type="domain" description="Glycogen debranching enzyme bacterial and archaeal type N-terminal" evidence="2">
    <location>
        <begin position="18"/>
        <end position="238"/>
    </location>
</feature>
<dbReference type="InterPro" id="IPR012341">
    <property type="entry name" value="6hp_glycosidase-like_sf"/>
</dbReference>
<dbReference type="InterPro" id="IPR008928">
    <property type="entry name" value="6-hairpin_glycosidase_sf"/>
</dbReference>
<dbReference type="FunFam" id="1.50.10.10:FF:000073">
    <property type="entry name" value="Glycogen debranching enzyme, hypothetical (TreX-like)"/>
    <property type="match status" value="1"/>
</dbReference>
<dbReference type="Pfam" id="PF12439">
    <property type="entry name" value="GDE_N"/>
    <property type="match status" value="1"/>
</dbReference>
<sequence length="657" mass="74452">MFEIGRDITNKAAAAANREWLVTNGIGGYASGTVSGVMTRSYHAYLIAALKPPLGRLALLSKFDEMVVYDGARYDLYSNQWYDHTDPKPQGFHFIERFYLDGSIPTWEYAIADARLRKRVWMAYGTNTTYVQYTLLSANKPLTLEMHAMLQYRDHHAILRARNWKMQIKPVTHGLRVDAYYEAKPYYLLSDKAHMQPEHTWYQDYWLSKESFRGLPDLTDSLYGGFVRAQLGAGETVTLVATTEPEVDLNGDAAYERFKAREEDLIAQSGMKDVPPEVTHLVLAADQFIVHRLTAEGVMGRTIIAGYPWFSDWGRDTMIALPGLTLATHRYEDAAGILRTYARYISQGMLPNTFPDEEDEPGYNTVDAALWYINAVNAYYEATHDMDLLRDLYPALQEIIHFYQKGTRFNIHVDDEDGLLYAGEDGSNLTWMDAKIEGWVVTPRVGKPVEINALWYNALRHMADFARLLGETDADEYDTAAIKTADHFERFWYGEGGYCYDVIDGPEGHDATIRPNQIFAVSLPHTPLTPEQQKGVVDVCARDLLTSYGLRSLSPKDAAYAGTYGGDAYERDSVYHQGPVWGWLIGPFVEAYARAYEDRERAKAFLKPLLVHLGTADCIGSMNEIFDGDPPHTPRAAFAQAWTVAEVLRTYRKLAER</sequence>
<dbReference type="InterPro" id="IPR032790">
    <property type="entry name" value="GDE_C"/>
</dbReference>
<accession>A0A7S8EAE2</accession>
<evidence type="ECO:0000313" key="3">
    <source>
        <dbReference type="EMBL" id="QPC83198.1"/>
    </source>
</evidence>
<keyword evidence="4" id="KW-1185">Reference proteome</keyword>
<dbReference type="GO" id="GO:0005980">
    <property type="term" value="P:glycogen catabolic process"/>
    <property type="evidence" value="ECO:0007669"/>
    <property type="project" value="InterPro"/>
</dbReference>
<dbReference type="AlphaFoldDB" id="A0A7S8EAE2"/>
<reference evidence="3 4" key="1">
    <citation type="submission" date="2020-02" db="EMBL/GenBank/DDBJ databases">
        <authorList>
            <person name="Zheng R.K."/>
            <person name="Sun C.M."/>
        </authorList>
    </citation>
    <scope>NUCLEOTIDE SEQUENCE [LARGE SCALE GENOMIC DNA]</scope>
    <source>
        <strain evidence="4">rifampicinis</strain>
    </source>
</reference>
<dbReference type="InterPro" id="IPR024742">
    <property type="entry name" value="Glycogen_debranch_N"/>
</dbReference>
<dbReference type="InterPro" id="IPR006451">
    <property type="entry name" value="Glycogen_debranch_arc"/>
</dbReference>
<dbReference type="GO" id="GO:0004135">
    <property type="term" value="F:amylo-alpha-1,6-glucosidase activity"/>
    <property type="evidence" value="ECO:0007669"/>
    <property type="project" value="InterPro"/>
</dbReference>
<protein>
    <submittedName>
        <fullName evidence="3">Glycogen debranching enzyme family protein</fullName>
    </submittedName>
</protein>
<dbReference type="InterPro" id="IPR010401">
    <property type="entry name" value="AGL/Gdb1"/>
</dbReference>
<dbReference type="SUPFAM" id="SSF48208">
    <property type="entry name" value="Six-hairpin glycosidases"/>
    <property type="match status" value="1"/>
</dbReference>
<evidence type="ECO:0000259" key="1">
    <source>
        <dbReference type="Pfam" id="PF06202"/>
    </source>
</evidence>
<dbReference type="EMBL" id="CP062983">
    <property type="protein sequence ID" value="QPC83198.1"/>
    <property type="molecule type" value="Genomic_DNA"/>
</dbReference>
<dbReference type="RefSeq" id="WP_195171265.1">
    <property type="nucleotide sequence ID" value="NZ_CP062983.1"/>
</dbReference>
<organism evidence="3 4">
    <name type="scientific">Phototrophicus methaneseepsis</name>
    <dbReference type="NCBI Taxonomy" id="2710758"/>
    <lineage>
        <taxon>Bacteria</taxon>
        <taxon>Bacillati</taxon>
        <taxon>Chloroflexota</taxon>
        <taxon>Candidatus Thermofontia</taxon>
        <taxon>Phototrophicales</taxon>
        <taxon>Phototrophicaceae</taxon>
        <taxon>Phototrophicus</taxon>
    </lineage>
</organism>
<proteinExistence type="predicted"/>
<dbReference type="GO" id="GO:0004134">
    <property type="term" value="F:4-alpha-glucanotransferase activity"/>
    <property type="evidence" value="ECO:0007669"/>
    <property type="project" value="InterPro"/>
</dbReference>
<dbReference type="Proteomes" id="UP000594468">
    <property type="component" value="Chromosome"/>
</dbReference>
<dbReference type="NCBIfam" id="TIGR01561">
    <property type="entry name" value="gde_arch"/>
    <property type="match status" value="1"/>
</dbReference>
<name>A0A7S8EAE2_9CHLR</name>
<dbReference type="Gene3D" id="1.50.10.10">
    <property type="match status" value="1"/>
</dbReference>
<feature type="domain" description="Glycogen debranching enzyme C-terminal" evidence="1">
    <location>
        <begin position="284"/>
        <end position="649"/>
    </location>
</feature>
<evidence type="ECO:0000313" key="4">
    <source>
        <dbReference type="Proteomes" id="UP000594468"/>
    </source>
</evidence>
<evidence type="ECO:0000259" key="2">
    <source>
        <dbReference type="Pfam" id="PF12439"/>
    </source>
</evidence>